<dbReference type="Proteomes" id="UP000177941">
    <property type="component" value="Unassembled WGS sequence"/>
</dbReference>
<evidence type="ECO:0000256" key="2">
    <source>
        <dbReference type="ARBA" id="ARBA00022598"/>
    </source>
</evidence>
<comment type="function">
    <text evidence="7">Allows the formation of correctly charged Gln-tRNA(Gln) through the transamidation of misacylated Glu-tRNA(Gln) in organisms which lack glutaminyl-tRNA synthetase. The reaction takes place in the presence of glutamine and ATP through an activated gamma-phospho-Glu-tRNA(Gln).</text>
</comment>
<keyword evidence="3 7" id="KW-0547">Nucleotide-binding</keyword>
<keyword evidence="5 7" id="KW-0648">Protein biosynthesis</keyword>
<organism evidence="9 10">
    <name type="scientific">Candidatus Andersenbacteria bacterium RIFCSPHIGHO2_12_FULL_45_11b</name>
    <dbReference type="NCBI Taxonomy" id="1797282"/>
    <lineage>
        <taxon>Bacteria</taxon>
        <taxon>Candidatus Anderseniibacteriota</taxon>
    </lineage>
</organism>
<evidence type="ECO:0000313" key="10">
    <source>
        <dbReference type="Proteomes" id="UP000177941"/>
    </source>
</evidence>
<comment type="subunit">
    <text evidence="7">Heterotrimer of A, B and C subunits.</text>
</comment>
<evidence type="ECO:0000256" key="6">
    <source>
        <dbReference type="ARBA" id="ARBA00047407"/>
    </source>
</evidence>
<dbReference type="PANTHER" id="PTHR11895">
    <property type="entry name" value="TRANSAMIDASE"/>
    <property type="match status" value="1"/>
</dbReference>
<evidence type="ECO:0000259" key="8">
    <source>
        <dbReference type="Pfam" id="PF01425"/>
    </source>
</evidence>
<evidence type="ECO:0000256" key="1">
    <source>
        <dbReference type="ARBA" id="ARBA00008069"/>
    </source>
</evidence>
<dbReference type="AlphaFoldDB" id="A0A1G1X7Q8"/>
<dbReference type="InterPro" id="IPR000120">
    <property type="entry name" value="Amidase"/>
</dbReference>
<dbReference type="GO" id="GO:0005524">
    <property type="term" value="F:ATP binding"/>
    <property type="evidence" value="ECO:0007669"/>
    <property type="project" value="UniProtKB-KW"/>
</dbReference>
<feature type="domain" description="Amidase" evidence="8">
    <location>
        <begin position="8"/>
        <end position="455"/>
    </location>
</feature>
<comment type="similarity">
    <text evidence="1 7">Belongs to the amidase family. GatA subfamily.</text>
</comment>
<comment type="caution">
    <text evidence="9">The sequence shown here is derived from an EMBL/GenBank/DDBJ whole genome shotgun (WGS) entry which is preliminary data.</text>
</comment>
<evidence type="ECO:0000256" key="5">
    <source>
        <dbReference type="ARBA" id="ARBA00022917"/>
    </source>
</evidence>
<dbReference type="GO" id="GO:0050567">
    <property type="term" value="F:glutaminyl-tRNA synthase (glutamine-hydrolyzing) activity"/>
    <property type="evidence" value="ECO:0007669"/>
    <property type="project" value="UniProtKB-UniRule"/>
</dbReference>
<feature type="active site" description="Acyl-ester intermediate" evidence="7">
    <location>
        <position position="160"/>
    </location>
</feature>
<accession>A0A1G1X7Q8</accession>
<dbReference type="InterPro" id="IPR020556">
    <property type="entry name" value="Amidase_CS"/>
</dbReference>
<dbReference type="PANTHER" id="PTHR11895:SF151">
    <property type="entry name" value="GLUTAMYL-TRNA(GLN) AMIDOTRANSFERASE SUBUNIT A"/>
    <property type="match status" value="1"/>
</dbReference>
<evidence type="ECO:0000256" key="4">
    <source>
        <dbReference type="ARBA" id="ARBA00022840"/>
    </source>
</evidence>
<name>A0A1G1X7Q8_9BACT</name>
<comment type="catalytic activity">
    <reaction evidence="6 7">
        <text>L-glutamyl-tRNA(Gln) + L-glutamine + ATP + H2O = L-glutaminyl-tRNA(Gln) + L-glutamate + ADP + phosphate + H(+)</text>
        <dbReference type="Rhea" id="RHEA:17521"/>
        <dbReference type="Rhea" id="RHEA-COMP:9681"/>
        <dbReference type="Rhea" id="RHEA-COMP:9684"/>
        <dbReference type="ChEBI" id="CHEBI:15377"/>
        <dbReference type="ChEBI" id="CHEBI:15378"/>
        <dbReference type="ChEBI" id="CHEBI:29985"/>
        <dbReference type="ChEBI" id="CHEBI:30616"/>
        <dbReference type="ChEBI" id="CHEBI:43474"/>
        <dbReference type="ChEBI" id="CHEBI:58359"/>
        <dbReference type="ChEBI" id="CHEBI:78520"/>
        <dbReference type="ChEBI" id="CHEBI:78521"/>
        <dbReference type="ChEBI" id="CHEBI:456216"/>
        <dbReference type="EC" id="6.3.5.7"/>
    </reaction>
</comment>
<dbReference type="GO" id="GO:0006412">
    <property type="term" value="P:translation"/>
    <property type="evidence" value="ECO:0007669"/>
    <property type="project" value="UniProtKB-UniRule"/>
</dbReference>
<feature type="active site" description="Charge relay system" evidence="7">
    <location>
        <position position="60"/>
    </location>
</feature>
<feature type="active site" description="Charge relay system" evidence="7">
    <location>
        <position position="136"/>
    </location>
</feature>
<evidence type="ECO:0000256" key="7">
    <source>
        <dbReference type="HAMAP-Rule" id="MF_00120"/>
    </source>
</evidence>
<protein>
    <recommendedName>
        <fullName evidence="7">Glutamyl-tRNA(Gln) amidotransferase subunit A</fullName>
        <shortName evidence="7">Glu-ADT subunit A</shortName>
        <ecNumber evidence="7">6.3.5.7</ecNumber>
    </recommendedName>
</protein>
<sequence>MSASARENLQKSLGAIAAWEPHIGAFLDITKDEAERQVAALESDIALHQQPLAGMPIAIKANIATQFGRTSASSKILKDFVSPFNATVVQRLLGAGAVVVGKTQHDEFAMGSSTEHAGLGPQTKNPWDISRVAGGSSGGSAAAVASTEVEAALGTDTGGSIRQPASLCGVVGVKPTYGRVSRHGLIAYGSSLDQAGPITRTVRDAAKIMEVISGKDPLDATSSEVPVGQYAALCGKPIAGMIIGMPKEFFADGIDPEVKKIVTDAIMSFEEQGAVVKEISLPLTPAAIAVYYVIAKAEASSNLARFDGLRYGIREDIHASLIDYYKQVRGEGFGPEVKRAIMMGTYALSSGYSEAWYGQASKVRTLIRREYEQAFRGVDVIAGPVSPEPAFKLGSKTSDPLAMYLADAYTVPASVAGLPAISVPCGMAIKGPPNRRVSLPVGLHIIAPHFQEETMFQIAAAFESAHEFQNLSPELPQ</sequence>
<dbReference type="HAMAP" id="MF_00120">
    <property type="entry name" value="GatA"/>
    <property type="match status" value="1"/>
</dbReference>
<keyword evidence="4 7" id="KW-0067">ATP-binding</keyword>
<dbReference type="InterPro" id="IPR036928">
    <property type="entry name" value="AS_sf"/>
</dbReference>
<dbReference type="InterPro" id="IPR004412">
    <property type="entry name" value="GatA"/>
</dbReference>
<dbReference type="Gene3D" id="3.90.1300.10">
    <property type="entry name" value="Amidase signature (AS) domain"/>
    <property type="match status" value="1"/>
</dbReference>
<proteinExistence type="inferred from homology"/>
<dbReference type="NCBIfam" id="TIGR00132">
    <property type="entry name" value="gatA"/>
    <property type="match status" value="1"/>
</dbReference>
<dbReference type="EC" id="6.3.5.7" evidence="7"/>
<evidence type="ECO:0000313" key="9">
    <source>
        <dbReference type="EMBL" id="OGY35881.1"/>
    </source>
</evidence>
<dbReference type="GO" id="GO:0030956">
    <property type="term" value="C:glutamyl-tRNA(Gln) amidotransferase complex"/>
    <property type="evidence" value="ECO:0007669"/>
    <property type="project" value="InterPro"/>
</dbReference>
<dbReference type="SUPFAM" id="SSF75304">
    <property type="entry name" value="Amidase signature (AS) enzymes"/>
    <property type="match status" value="1"/>
</dbReference>
<keyword evidence="2 7" id="KW-0436">Ligase</keyword>
<evidence type="ECO:0000256" key="3">
    <source>
        <dbReference type="ARBA" id="ARBA00022741"/>
    </source>
</evidence>
<reference evidence="9 10" key="1">
    <citation type="journal article" date="2016" name="Nat. Commun.">
        <title>Thousands of microbial genomes shed light on interconnected biogeochemical processes in an aquifer system.</title>
        <authorList>
            <person name="Anantharaman K."/>
            <person name="Brown C.T."/>
            <person name="Hug L.A."/>
            <person name="Sharon I."/>
            <person name="Castelle C.J."/>
            <person name="Probst A.J."/>
            <person name="Thomas B.C."/>
            <person name="Singh A."/>
            <person name="Wilkins M.J."/>
            <person name="Karaoz U."/>
            <person name="Brodie E.L."/>
            <person name="Williams K.H."/>
            <person name="Hubbard S.S."/>
            <person name="Banfield J.F."/>
        </authorList>
    </citation>
    <scope>NUCLEOTIDE SEQUENCE [LARGE SCALE GENOMIC DNA]</scope>
</reference>
<dbReference type="EMBL" id="MHHS01000044">
    <property type="protein sequence ID" value="OGY35881.1"/>
    <property type="molecule type" value="Genomic_DNA"/>
</dbReference>
<dbReference type="Pfam" id="PF01425">
    <property type="entry name" value="Amidase"/>
    <property type="match status" value="1"/>
</dbReference>
<gene>
    <name evidence="7" type="primary">gatA</name>
    <name evidence="9" type="ORF">A3E36_03550</name>
</gene>
<dbReference type="PROSITE" id="PS00571">
    <property type="entry name" value="AMIDASES"/>
    <property type="match status" value="1"/>
</dbReference>
<dbReference type="InterPro" id="IPR023631">
    <property type="entry name" value="Amidase_dom"/>
</dbReference>